<name>A0A425CCR5_9STRA</name>
<dbReference type="Proteomes" id="UP000286097">
    <property type="component" value="Unassembled WGS sequence"/>
</dbReference>
<dbReference type="AlphaFoldDB" id="A0A425CCR5"/>
<dbReference type="EMBL" id="QKXF01000186">
    <property type="protein sequence ID" value="RQM14777.1"/>
    <property type="molecule type" value="Genomic_DNA"/>
</dbReference>
<reference evidence="1 2" key="1">
    <citation type="submission" date="2018-06" db="EMBL/GenBank/DDBJ databases">
        <title>Comparative genomics of downy mildews reveals potential adaptations to biotrophy.</title>
        <authorList>
            <person name="Fletcher K."/>
            <person name="Klosterman S.J."/>
            <person name="Derevnina L."/>
            <person name="Martin F."/>
            <person name="Koike S."/>
            <person name="Reyes Chin-Wo S."/>
            <person name="Mou B."/>
            <person name="Michelmore R."/>
        </authorList>
    </citation>
    <scope>NUCLEOTIDE SEQUENCE [LARGE SCALE GENOMIC DNA]</scope>
    <source>
        <strain evidence="1 2">R13</strain>
    </source>
</reference>
<organism evidence="1 2">
    <name type="scientific">Peronospora effusa</name>
    <dbReference type="NCBI Taxonomy" id="542832"/>
    <lineage>
        <taxon>Eukaryota</taxon>
        <taxon>Sar</taxon>
        <taxon>Stramenopiles</taxon>
        <taxon>Oomycota</taxon>
        <taxon>Peronosporomycetes</taxon>
        <taxon>Peronosporales</taxon>
        <taxon>Peronosporaceae</taxon>
        <taxon>Peronospora</taxon>
    </lineage>
</organism>
<sequence>MKLESKLGCEIQKETNINERGAHAYIKKFLHVSTEDLLSVFSKLTHALEHQVKADETKRSEE</sequence>
<comment type="caution">
    <text evidence="1">The sequence shown here is derived from an EMBL/GenBank/DDBJ whole genome shotgun (WGS) entry which is preliminary data.</text>
</comment>
<evidence type="ECO:0000313" key="1">
    <source>
        <dbReference type="EMBL" id="RQM14777.1"/>
    </source>
</evidence>
<gene>
    <name evidence="1" type="ORF">DD237_007253</name>
</gene>
<dbReference type="VEuPathDB" id="FungiDB:DD237_007253"/>
<evidence type="ECO:0000313" key="2">
    <source>
        <dbReference type="Proteomes" id="UP000286097"/>
    </source>
</evidence>
<proteinExistence type="predicted"/>
<protein>
    <submittedName>
        <fullName evidence="1">Uncharacterized protein</fullName>
    </submittedName>
</protein>
<accession>A0A425CCR5</accession>